<keyword evidence="7 8" id="KW-0472">Membrane</keyword>
<dbReference type="InterPro" id="IPR044644">
    <property type="entry name" value="DinF-like"/>
</dbReference>
<feature type="transmembrane region" description="Helical" evidence="8">
    <location>
        <begin position="128"/>
        <end position="152"/>
    </location>
</feature>
<evidence type="ECO:0000256" key="3">
    <source>
        <dbReference type="ARBA" id="ARBA00022448"/>
    </source>
</evidence>
<protein>
    <submittedName>
        <fullName evidence="9">Conserved membrane protein, MatE domain</fullName>
    </submittedName>
</protein>
<dbReference type="Proteomes" id="UP000035720">
    <property type="component" value="Unassembled WGS sequence"/>
</dbReference>
<evidence type="ECO:0000313" key="10">
    <source>
        <dbReference type="Proteomes" id="UP000035720"/>
    </source>
</evidence>
<dbReference type="PANTHER" id="PTHR42893:SF46">
    <property type="entry name" value="PROTEIN DETOXIFICATION 44, CHLOROPLASTIC"/>
    <property type="match status" value="1"/>
</dbReference>
<dbReference type="PIRSF" id="PIRSF006603">
    <property type="entry name" value="DinF"/>
    <property type="match status" value="1"/>
</dbReference>
<evidence type="ECO:0000256" key="6">
    <source>
        <dbReference type="ARBA" id="ARBA00022989"/>
    </source>
</evidence>
<feature type="transmembrane region" description="Helical" evidence="8">
    <location>
        <begin position="404"/>
        <end position="427"/>
    </location>
</feature>
<evidence type="ECO:0000256" key="2">
    <source>
        <dbReference type="ARBA" id="ARBA00010199"/>
    </source>
</evidence>
<proteinExistence type="inferred from homology"/>
<evidence type="ECO:0000313" key="9">
    <source>
        <dbReference type="EMBL" id="CCI51771.1"/>
    </source>
</evidence>
<feature type="transmembrane region" description="Helical" evidence="8">
    <location>
        <begin position="270"/>
        <end position="289"/>
    </location>
</feature>
<comment type="similarity">
    <text evidence="2">Belongs to the multi antimicrobial extrusion (MATE) (TC 2.A.66.1) family.</text>
</comment>
<feature type="transmembrane region" description="Helical" evidence="8">
    <location>
        <begin position="85"/>
        <end position="108"/>
    </location>
</feature>
<keyword evidence="3" id="KW-0813">Transport</keyword>
<sequence>MAQASGREVARLAIPAFLALIAEPLFLLADSAIVGHLGTAPLAGLGLASTVLMTVVGIFVFLAYGTTAVVARQIGAGSRRGAVEVGVDGAWLSIVLGLAAALLVGFGAEPLCRALGGTGDALEQAVSYLRVAAGGIPAMLVVLACTGVFRGLQDTRTPLVASVLGFAANAVLNVVLVYGLELGIAGSAWGTVVAQWGMALGLLLIMARYARVEGAAWRAHPRRVLSAALGGVPLLVRTLALRAVLVLTTWVAAGLGDVPLAAHQVTSTVWSFFVFALDALAIAGQALTGKALGAGDVAGTRAATALMVRWGVWCGLALAALTLALHRIIPLAFTTDPQVRAAIAAALIVVAIGQPLSGYVFVVDGVLIGAGDHRWLMGAMVGVLAAYVPVVVVMHALLPKVGPVAATAWLWVGFTSFMVVRGALFAWRLRQDGWMVTGAPPTR</sequence>
<feature type="transmembrane region" description="Helical" evidence="8">
    <location>
        <begin position="159"/>
        <end position="180"/>
    </location>
</feature>
<organism evidence="9 10">
    <name type="scientific">Nostocoides jenkinsii Ben 74</name>
    <dbReference type="NCBI Taxonomy" id="1193518"/>
    <lineage>
        <taxon>Bacteria</taxon>
        <taxon>Bacillati</taxon>
        <taxon>Actinomycetota</taxon>
        <taxon>Actinomycetes</taxon>
        <taxon>Micrococcales</taxon>
        <taxon>Intrasporangiaceae</taxon>
        <taxon>Nostocoides</taxon>
    </lineage>
</organism>
<evidence type="ECO:0000256" key="1">
    <source>
        <dbReference type="ARBA" id="ARBA00004651"/>
    </source>
</evidence>
<dbReference type="GO" id="GO:0042910">
    <property type="term" value="F:xenobiotic transmembrane transporter activity"/>
    <property type="evidence" value="ECO:0007669"/>
    <property type="project" value="InterPro"/>
</dbReference>
<feature type="transmembrane region" description="Helical" evidence="8">
    <location>
        <begin position="310"/>
        <end position="329"/>
    </location>
</feature>
<keyword evidence="5 8" id="KW-0812">Transmembrane</keyword>
<comment type="subcellular location">
    <subcellularLocation>
        <location evidence="1">Cell membrane</location>
        <topology evidence="1">Multi-pass membrane protein</topology>
    </subcellularLocation>
</comment>
<dbReference type="InterPro" id="IPR048279">
    <property type="entry name" value="MdtK-like"/>
</dbReference>
<dbReference type="InterPro" id="IPR002528">
    <property type="entry name" value="MATE_fam"/>
</dbReference>
<reference evidence="9 10" key="1">
    <citation type="journal article" date="2013" name="ISME J.">
        <title>A metabolic model for members of the genus Tetrasphaera involved in enhanced biological phosphorus removal.</title>
        <authorList>
            <person name="Kristiansen R."/>
            <person name="Nguyen H.T.T."/>
            <person name="Saunders A.M."/>
            <person name="Nielsen J.L."/>
            <person name="Wimmer R."/>
            <person name="Le V.Q."/>
            <person name="McIlroy S.J."/>
            <person name="Petrovski S."/>
            <person name="Seviour R.J."/>
            <person name="Calteau A."/>
            <person name="Nielsen K.L."/>
            <person name="Nielsen P.H."/>
        </authorList>
    </citation>
    <scope>NUCLEOTIDE SEQUENCE [LARGE SCALE GENOMIC DNA]</scope>
    <source>
        <strain evidence="9 10">Ben 74</strain>
    </source>
</reference>
<feature type="transmembrane region" description="Helical" evidence="8">
    <location>
        <begin position="375"/>
        <end position="398"/>
    </location>
</feature>
<dbReference type="RefSeq" id="WP_084733810.1">
    <property type="nucleotide sequence ID" value="NZ_HF571038.1"/>
</dbReference>
<comment type="caution">
    <text evidence="9">The sequence shown here is derived from an EMBL/GenBank/DDBJ whole genome shotgun (WGS) entry which is preliminary data.</text>
</comment>
<evidence type="ECO:0000256" key="5">
    <source>
        <dbReference type="ARBA" id="ARBA00022692"/>
    </source>
</evidence>
<gene>
    <name evidence="9" type="ORF">BN13_1210024</name>
</gene>
<accession>A0A077M3I1</accession>
<name>A0A077M3I1_9MICO</name>
<feature type="transmembrane region" description="Helical" evidence="8">
    <location>
        <begin position="12"/>
        <end position="34"/>
    </location>
</feature>
<dbReference type="OrthoDB" id="5242355at2"/>
<evidence type="ECO:0000256" key="4">
    <source>
        <dbReference type="ARBA" id="ARBA00022475"/>
    </source>
</evidence>
<feature type="transmembrane region" description="Helical" evidence="8">
    <location>
        <begin position="186"/>
        <end position="206"/>
    </location>
</feature>
<feature type="transmembrane region" description="Helical" evidence="8">
    <location>
        <begin position="227"/>
        <end position="250"/>
    </location>
</feature>
<dbReference type="CDD" id="cd13136">
    <property type="entry name" value="MATE_DinF_like"/>
    <property type="match status" value="1"/>
</dbReference>
<dbReference type="EMBL" id="CAJC01000026">
    <property type="protein sequence ID" value="CCI51771.1"/>
    <property type="molecule type" value="Genomic_DNA"/>
</dbReference>
<dbReference type="NCBIfam" id="TIGR00797">
    <property type="entry name" value="matE"/>
    <property type="match status" value="1"/>
</dbReference>
<keyword evidence="10" id="KW-1185">Reference proteome</keyword>
<dbReference type="PANTHER" id="PTHR42893">
    <property type="entry name" value="PROTEIN DETOXIFICATION 44, CHLOROPLASTIC-RELATED"/>
    <property type="match status" value="1"/>
</dbReference>
<dbReference type="GO" id="GO:0005886">
    <property type="term" value="C:plasma membrane"/>
    <property type="evidence" value="ECO:0007669"/>
    <property type="project" value="UniProtKB-SubCell"/>
</dbReference>
<keyword evidence="4" id="KW-1003">Cell membrane</keyword>
<dbReference type="STRING" id="1193518.BN13_1210024"/>
<keyword evidence="6 8" id="KW-1133">Transmembrane helix</keyword>
<feature type="transmembrane region" description="Helical" evidence="8">
    <location>
        <begin position="341"/>
        <end position="363"/>
    </location>
</feature>
<evidence type="ECO:0000256" key="8">
    <source>
        <dbReference type="SAM" id="Phobius"/>
    </source>
</evidence>
<feature type="transmembrane region" description="Helical" evidence="8">
    <location>
        <begin position="40"/>
        <end position="64"/>
    </location>
</feature>
<evidence type="ECO:0000256" key="7">
    <source>
        <dbReference type="ARBA" id="ARBA00023136"/>
    </source>
</evidence>
<dbReference type="Pfam" id="PF01554">
    <property type="entry name" value="MatE"/>
    <property type="match status" value="2"/>
</dbReference>
<dbReference type="GO" id="GO:0015297">
    <property type="term" value="F:antiporter activity"/>
    <property type="evidence" value="ECO:0007669"/>
    <property type="project" value="InterPro"/>
</dbReference>
<dbReference type="AlphaFoldDB" id="A0A077M3I1"/>